<comment type="similarity">
    <text evidence="1">Belongs to the low molecular weight phosphotyrosine protein phosphatase family.</text>
</comment>
<protein>
    <submittedName>
        <fullName evidence="5">Low molecular weight phosphotyrosine protein phosphatase</fullName>
    </submittedName>
</protein>
<keyword evidence="6" id="KW-1185">Reference proteome</keyword>
<dbReference type="InterPro" id="IPR050438">
    <property type="entry name" value="LMW_PTPase"/>
</dbReference>
<proteinExistence type="inferred from homology"/>
<dbReference type="SUPFAM" id="SSF52788">
    <property type="entry name" value="Phosphotyrosine protein phosphatases I"/>
    <property type="match status" value="1"/>
</dbReference>
<dbReference type="InterPro" id="IPR017867">
    <property type="entry name" value="Tyr_phospatase_low_mol_wt"/>
</dbReference>
<accession>A0ABU7MFE5</accession>
<dbReference type="RefSeq" id="WP_330433051.1">
    <property type="nucleotide sequence ID" value="NZ_JAZDUF010000003.1"/>
</dbReference>
<sequence>MSAPADKPASVLFICTGNICRSPMGEAILRGQVEKAGLDVSSASAGVGAMNGHEMHRHAVEVLREHDYDPADFHSRYLRPPILQDADLVLCFTRDHRAAAQQLLPVRWKRMFTLTEFAELADGATGSLDDIIANRSRIDTNSAHLDIADPMGRPKDDFERVFGEIEPNVTTIVDWLRR</sequence>
<dbReference type="Pfam" id="PF01451">
    <property type="entry name" value="LMWPc"/>
    <property type="match status" value="1"/>
</dbReference>
<dbReference type="InterPro" id="IPR036196">
    <property type="entry name" value="Ptyr_pPase_sf"/>
</dbReference>
<dbReference type="SMART" id="SM00226">
    <property type="entry name" value="LMWPc"/>
    <property type="match status" value="1"/>
</dbReference>
<evidence type="ECO:0000256" key="1">
    <source>
        <dbReference type="ARBA" id="ARBA00011063"/>
    </source>
</evidence>
<evidence type="ECO:0000256" key="2">
    <source>
        <dbReference type="ARBA" id="ARBA00022801"/>
    </source>
</evidence>
<organism evidence="5 6">
    <name type="scientific">Gordonia sesuvii</name>
    <dbReference type="NCBI Taxonomy" id="3116777"/>
    <lineage>
        <taxon>Bacteria</taxon>
        <taxon>Bacillati</taxon>
        <taxon>Actinomycetota</taxon>
        <taxon>Actinomycetes</taxon>
        <taxon>Mycobacteriales</taxon>
        <taxon>Gordoniaceae</taxon>
        <taxon>Gordonia</taxon>
    </lineage>
</organism>
<keyword evidence="3" id="KW-0904">Protein phosphatase</keyword>
<evidence type="ECO:0000256" key="3">
    <source>
        <dbReference type="ARBA" id="ARBA00022912"/>
    </source>
</evidence>
<keyword evidence="2" id="KW-0378">Hydrolase</keyword>
<name>A0ABU7MFE5_9ACTN</name>
<feature type="domain" description="Phosphotyrosine protein phosphatase I" evidence="4">
    <location>
        <begin position="9"/>
        <end position="175"/>
    </location>
</feature>
<dbReference type="InterPro" id="IPR023485">
    <property type="entry name" value="Ptyr_pPase"/>
</dbReference>
<evidence type="ECO:0000313" key="5">
    <source>
        <dbReference type="EMBL" id="MEE3851341.1"/>
    </source>
</evidence>
<dbReference type="Proteomes" id="UP001347146">
    <property type="component" value="Unassembled WGS sequence"/>
</dbReference>
<reference evidence="5 6" key="1">
    <citation type="submission" date="2024-01" db="EMBL/GenBank/DDBJ databases">
        <title>Draft genome sequence of Gordonia sp. LSe1-13.</title>
        <authorList>
            <person name="Suphannarot A."/>
            <person name="Mingma R."/>
        </authorList>
    </citation>
    <scope>NUCLEOTIDE SEQUENCE [LARGE SCALE GENOMIC DNA]</scope>
    <source>
        <strain evidence="5 6">LSe1-13</strain>
    </source>
</reference>
<dbReference type="PANTHER" id="PTHR11717">
    <property type="entry name" value="LOW MOLECULAR WEIGHT PROTEIN TYROSINE PHOSPHATASE"/>
    <property type="match status" value="1"/>
</dbReference>
<dbReference type="EMBL" id="JAZDUF010000003">
    <property type="protein sequence ID" value="MEE3851341.1"/>
    <property type="molecule type" value="Genomic_DNA"/>
</dbReference>
<comment type="caution">
    <text evidence="5">The sequence shown here is derived from an EMBL/GenBank/DDBJ whole genome shotgun (WGS) entry which is preliminary data.</text>
</comment>
<gene>
    <name evidence="5" type="ORF">VZC37_13430</name>
</gene>
<evidence type="ECO:0000259" key="4">
    <source>
        <dbReference type="SMART" id="SM00226"/>
    </source>
</evidence>
<evidence type="ECO:0000313" key="6">
    <source>
        <dbReference type="Proteomes" id="UP001347146"/>
    </source>
</evidence>
<dbReference type="Gene3D" id="3.40.50.2300">
    <property type="match status" value="1"/>
</dbReference>
<dbReference type="PRINTS" id="PR00719">
    <property type="entry name" value="LMWPTPASE"/>
</dbReference>
<dbReference type="PANTHER" id="PTHR11717:SF31">
    <property type="entry name" value="LOW MOLECULAR WEIGHT PROTEIN-TYROSINE-PHOSPHATASE ETP-RELATED"/>
    <property type="match status" value="1"/>
</dbReference>